<dbReference type="RefSeq" id="WP_051856375.1">
    <property type="nucleotide sequence ID" value="NZ_AQRC01000017.1"/>
</dbReference>
<protein>
    <recommendedName>
        <fullName evidence="1">HNH nuclease domain-containing protein</fullName>
    </recommendedName>
</protein>
<dbReference type="OrthoDB" id="6631788at2"/>
<dbReference type="PATRIC" id="fig|1317124.6.peg.3508"/>
<dbReference type="Proteomes" id="UP000028607">
    <property type="component" value="Unassembled WGS sequence"/>
</dbReference>
<dbReference type="Pfam" id="PF13392">
    <property type="entry name" value="HNH_3"/>
    <property type="match status" value="1"/>
</dbReference>
<dbReference type="STRING" id="1317124.DW2_17405"/>
<accession>A0A085TSC0</accession>
<reference evidence="3" key="1">
    <citation type="submission" date="2013-04" db="EMBL/GenBank/DDBJ databases">
        <title>Thioclava sp. 13D2W-2 Genome Sequencing.</title>
        <authorList>
            <person name="Lai Q."/>
            <person name="Li G."/>
            <person name="Shao Z."/>
        </authorList>
    </citation>
    <scope>NUCLEOTIDE SEQUENCE [LARGE SCALE GENOMIC DNA]</scope>
    <source>
        <strain evidence="3">13D2W-2</strain>
    </source>
</reference>
<name>A0A085TSC0_9RHOB</name>
<dbReference type="Gene3D" id="3.90.75.20">
    <property type="match status" value="1"/>
</dbReference>
<feature type="domain" description="HNH nuclease" evidence="1">
    <location>
        <begin position="69"/>
        <end position="118"/>
    </location>
</feature>
<sequence>MPSSKTLVGEHNHLLELYESEVEVEYRGERYRVRDNGAVYRLNEFRKRARPLDKTWTFGRQNLMTGYHFLAGVPIHRIVCTAFNGPPPSDQHVVDHIDTNRANNRPENLRWLTRLENALLNETTARRIELAYGSIEAFLKDPSKPINETSFPDVSWMRTVTKEEGARTMSRFEAWAKSGSVPSGGAIGEWLYGTRERADFEPEPEEYESLTPSAIQVKWRVPTEFPGCPEAVSEDGLERYAQNLRFGDVFARNRIYQSLVVQRALVEGGLVVLTRAAEANAIKDWAVAMITIRGELFVHSSKHQYFTLQGALKVFCELTGESFEDSIDDYT</sequence>
<gene>
    <name evidence="2" type="ORF">DW2_17405</name>
</gene>
<dbReference type="SUPFAM" id="SSF54060">
    <property type="entry name" value="His-Me finger endonucleases"/>
    <property type="match status" value="1"/>
</dbReference>
<dbReference type="AlphaFoldDB" id="A0A085TSC0"/>
<reference evidence="2 3" key="2">
    <citation type="journal article" date="2015" name="Antonie Van Leeuwenhoek">
        <title>Thioclava indica sp. nov., isolated from surface seawater of the Indian Ocean.</title>
        <authorList>
            <person name="Liu Y."/>
            <person name="Lai Q."/>
            <person name="Du J."/>
            <person name="Xu H."/>
            <person name="Jiang L."/>
            <person name="Shao Z."/>
        </authorList>
    </citation>
    <scope>NUCLEOTIDE SEQUENCE [LARGE SCALE GENOMIC DNA]</scope>
    <source>
        <strain evidence="2 3">13D2W-2</strain>
    </source>
</reference>
<proteinExistence type="predicted"/>
<dbReference type="eggNOG" id="ENOG502ZA3C">
    <property type="taxonomic scope" value="Bacteria"/>
</dbReference>
<organism evidence="2 3">
    <name type="scientific">Thioclava atlantica</name>
    <dbReference type="NCBI Taxonomy" id="1317124"/>
    <lineage>
        <taxon>Bacteria</taxon>
        <taxon>Pseudomonadati</taxon>
        <taxon>Pseudomonadota</taxon>
        <taxon>Alphaproteobacteria</taxon>
        <taxon>Rhodobacterales</taxon>
        <taxon>Paracoccaceae</taxon>
        <taxon>Thioclava</taxon>
    </lineage>
</organism>
<evidence type="ECO:0000259" key="1">
    <source>
        <dbReference type="SMART" id="SM00507"/>
    </source>
</evidence>
<dbReference type="InterPro" id="IPR044925">
    <property type="entry name" value="His-Me_finger_sf"/>
</dbReference>
<dbReference type="SMART" id="SM00507">
    <property type="entry name" value="HNHc"/>
    <property type="match status" value="1"/>
</dbReference>
<evidence type="ECO:0000313" key="3">
    <source>
        <dbReference type="Proteomes" id="UP000028607"/>
    </source>
</evidence>
<comment type="caution">
    <text evidence="2">The sequence shown here is derived from an EMBL/GenBank/DDBJ whole genome shotgun (WGS) entry which is preliminary data.</text>
</comment>
<dbReference type="EMBL" id="AQRC01000017">
    <property type="protein sequence ID" value="KFE33617.1"/>
    <property type="molecule type" value="Genomic_DNA"/>
</dbReference>
<dbReference type="InterPro" id="IPR003615">
    <property type="entry name" value="HNH_nuc"/>
</dbReference>
<keyword evidence="3" id="KW-1185">Reference proteome</keyword>
<evidence type="ECO:0000313" key="2">
    <source>
        <dbReference type="EMBL" id="KFE33617.1"/>
    </source>
</evidence>